<keyword evidence="1 2" id="KW-0560">Oxidoreductase</keyword>
<dbReference type="InterPro" id="IPR050223">
    <property type="entry name" value="D-isomer_2-hydroxyacid_DH"/>
</dbReference>
<dbReference type="SUPFAM" id="SSF51735">
    <property type="entry name" value="NAD(P)-binding Rossmann-fold domains"/>
    <property type="match status" value="1"/>
</dbReference>
<dbReference type="PROSITE" id="PS00671">
    <property type="entry name" value="D_2_HYDROXYACID_DH_3"/>
    <property type="match status" value="1"/>
</dbReference>
<evidence type="ECO:0000256" key="2">
    <source>
        <dbReference type="RuleBase" id="RU003719"/>
    </source>
</evidence>
<name>A0AAW0R4R9_9PEZI</name>
<dbReference type="InterPro" id="IPR029752">
    <property type="entry name" value="D-isomer_DH_CS1"/>
</dbReference>
<sequence length="364" mass="39334">MTSNQTTNGATDGAKPVVLHLGDPIKYNTDIYQQLQETFTIISPSVEERQRPVFLQCLREGKWGEFAAVFRPWWATGGEIGRIDRELVSLLPKSLKVWASAGAGYDWADVDVMAERGILYCNGALASSEAVADMAIYHIISVFRNMQWSNMAGRANDPDAWTDAHINAQFTARNPQGHVLGIVGLGNIGYRIAVKAFKAFDMRITYYDPFPKSAAQESAIHATRCASMEELLAGADCVILAAPGGSGKLMTQERIAQMKQGSRLVNIARGSLVDEEAVAAALETGHLSAVGLDVFENEPRPNPKLASKRNATLTCHTAGGALETAMGFEGLSMKNVLAVLAGQPPLTPVNQHLIEKHGQGTSRQ</sequence>
<dbReference type="InterPro" id="IPR036291">
    <property type="entry name" value="NAD(P)-bd_dom_sf"/>
</dbReference>
<protein>
    <submittedName>
        <fullName evidence="5">Glyoxylate reductase 1</fullName>
    </submittedName>
</protein>
<dbReference type="GO" id="GO:0051287">
    <property type="term" value="F:NAD binding"/>
    <property type="evidence" value="ECO:0007669"/>
    <property type="project" value="InterPro"/>
</dbReference>
<dbReference type="Pfam" id="PF02826">
    <property type="entry name" value="2-Hacid_dh_C"/>
    <property type="match status" value="1"/>
</dbReference>
<dbReference type="PANTHER" id="PTHR10996">
    <property type="entry name" value="2-HYDROXYACID DEHYDROGENASE-RELATED"/>
    <property type="match status" value="1"/>
</dbReference>
<gene>
    <name evidence="5" type="ORF">PG999_003906</name>
</gene>
<comment type="similarity">
    <text evidence="2">Belongs to the D-isomer specific 2-hydroxyacid dehydrogenase family.</text>
</comment>
<dbReference type="Gene3D" id="3.40.50.720">
    <property type="entry name" value="NAD(P)-binding Rossmann-like Domain"/>
    <property type="match status" value="2"/>
</dbReference>
<dbReference type="InterPro" id="IPR006140">
    <property type="entry name" value="D-isomer_DH_NAD-bd"/>
</dbReference>
<dbReference type="PANTHER" id="PTHR10996:SF281">
    <property type="entry name" value="D-ISOMER SPECIFIC 2-HYDROXYACID DEHYDROGENASE NAD-BINDING DOMAIN-CONTAINING PROTEIN-RELATED"/>
    <property type="match status" value="1"/>
</dbReference>
<dbReference type="EMBL" id="JAQQWP010000003">
    <property type="protein sequence ID" value="KAK8123988.1"/>
    <property type="molecule type" value="Genomic_DNA"/>
</dbReference>
<dbReference type="InterPro" id="IPR029753">
    <property type="entry name" value="D-isomer_DH_CS"/>
</dbReference>
<feature type="domain" description="D-isomer specific 2-hydroxyacid dehydrogenase catalytic" evidence="3">
    <location>
        <begin position="82"/>
        <end position="350"/>
    </location>
</feature>
<dbReference type="GO" id="GO:0030267">
    <property type="term" value="F:glyoxylate reductase (NADPH) activity"/>
    <property type="evidence" value="ECO:0007669"/>
    <property type="project" value="TreeGrafter"/>
</dbReference>
<dbReference type="PROSITE" id="PS00065">
    <property type="entry name" value="D_2_HYDROXYACID_DH_1"/>
    <property type="match status" value="1"/>
</dbReference>
<proteinExistence type="inferred from homology"/>
<accession>A0AAW0R4R9</accession>
<dbReference type="GO" id="GO:0016618">
    <property type="term" value="F:hydroxypyruvate reductase [NAD(P)H] activity"/>
    <property type="evidence" value="ECO:0007669"/>
    <property type="project" value="TreeGrafter"/>
</dbReference>
<dbReference type="SUPFAM" id="SSF52283">
    <property type="entry name" value="Formate/glycerate dehydrogenase catalytic domain-like"/>
    <property type="match status" value="1"/>
</dbReference>
<dbReference type="InterPro" id="IPR006139">
    <property type="entry name" value="D-isomer_2_OHA_DH_cat_dom"/>
</dbReference>
<organism evidence="5 6">
    <name type="scientific">Apiospora kogelbergensis</name>
    <dbReference type="NCBI Taxonomy" id="1337665"/>
    <lineage>
        <taxon>Eukaryota</taxon>
        <taxon>Fungi</taxon>
        <taxon>Dikarya</taxon>
        <taxon>Ascomycota</taxon>
        <taxon>Pezizomycotina</taxon>
        <taxon>Sordariomycetes</taxon>
        <taxon>Xylariomycetidae</taxon>
        <taxon>Amphisphaeriales</taxon>
        <taxon>Apiosporaceae</taxon>
        <taxon>Apiospora</taxon>
    </lineage>
</organism>
<keyword evidence="6" id="KW-1185">Reference proteome</keyword>
<evidence type="ECO:0000313" key="6">
    <source>
        <dbReference type="Proteomes" id="UP001392437"/>
    </source>
</evidence>
<evidence type="ECO:0000256" key="1">
    <source>
        <dbReference type="ARBA" id="ARBA00023002"/>
    </source>
</evidence>
<evidence type="ECO:0000313" key="5">
    <source>
        <dbReference type="EMBL" id="KAK8123988.1"/>
    </source>
</evidence>
<evidence type="ECO:0000259" key="4">
    <source>
        <dbReference type="Pfam" id="PF02826"/>
    </source>
</evidence>
<dbReference type="AlphaFoldDB" id="A0AAW0R4R9"/>
<dbReference type="Proteomes" id="UP001392437">
    <property type="component" value="Unassembled WGS sequence"/>
</dbReference>
<reference evidence="5 6" key="1">
    <citation type="submission" date="2023-01" db="EMBL/GenBank/DDBJ databases">
        <title>Analysis of 21 Apiospora genomes using comparative genomics revels a genus with tremendous synthesis potential of carbohydrate active enzymes and secondary metabolites.</title>
        <authorList>
            <person name="Sorensen T."/>
        </authorList>
    </citation>
    <scope>NUCLEOTIDE SEQUENCE [LARGE SCALE GENOMIC DNA]</scope>
    <source>
        <strain evidence="5 6">CBS 117206</strain>
    </source>
</reference>
<dbReference type="CDD" id="cd12168">
    <property type="entry name" value="Mand_dh_like"/>
    <property type="match status" value="1"/>
</dbReference>
<feature type="domain" description="D-isomer specific 2-hydroxyacid dehydrogenase NAD-binding" evidence="4">
    <location>
        <begin position="138"/>
        <end position="318"/>
    </location>
</feature>
<evidence type="ECO:0000259" key="3">
    <source>
        <dbReference type="Pfam" id="PF00389"/>
    </source>
</evidence>
<comment type="caution">
    <text evidence="5">The sequence shown here is derived from an EMBL/GenBank/DDBJ whole genome shotgun (WGS) entry which is preliminary data.</text>
</comment>
<dbReference type="GO" id="GO:0005829">
    <property type="term" value="C:cytosol"/>
    <property type="evidence" value="ECO:0007669"/>
    <property type="project" value="TreeGrafter"/>
</dbReference>
<dbReference type="Pfam" id="PF00389">
    <property type="entry name" value="2-Hacid_dh"/>
    <property type="match status" value="1"/>
</dbReference>